<proteinExistence type="predicted"/>
<dbReference type="EMBL" id="QGNW01000040">
    <property type="protein sequence ID" value="RVX08813.1"/>
    <property type="molecule type" value="Genomic_DNA"/>
</dbReference>
<sequence>MVLEICFEKGVPLETDYSGKVWGRTWRMVLSCKEEGYGVGLWKVIRRGWEAFKARTASNKEACVVNARGC</sequence>
<comment type="caution">
    <text evidence="1">The sequence shown here is derived from an EMBL/GenBank/DDBJ whole genome shotgun (WGS) entry which is preliminary data.</text>
</comment>
<organism evidence="1 2">
    <name type="scientific">Vitis vinifera</name>
    <name type="common">Grape</name>
    <dbReference type="NCBI Taxonomy" id="29760"/>
    <lineage>
        <taxon>Eukaryota</taxon>
        <taxon>Viridiplantae</taxon>
        <taxon>Streptophyta</taxon>
        <taxon>Embryophyta</taxon>
        <taxon>Tracheophyta</taxon>
        <taxon>Spermatophyta</taxon>
        <taxon>Magnoliopsida</taxon>
        <taxon>eudicotyledons</taxon>
        <taxon>Gunneridae</taxon>
        <taxon>Pentapetalae</taxon>
        <taxon>rosids</taxon>
        <taxon>Vitales</taxon>
        <taxon>Vitaceae</taxon>
        <taxon>Viteae</taxon>
        <taxon>Vitis</taxon>
    </lineage>
</organism>
<accession>A0A438JIN0</accession>
<name>A0A438JIN0_VITVI</name>
<protein>
    <submittedName>
        <fullName evidence="1">Uncharacterized protein</fullName>
    </submittedName>
</protein>
<evidence type="ECO:0000313" key="2">
    <source>
        <dbReference type="Proteomes" id="UP000288805"/>
    </source>
</evidence>
<dbReference type="Proteomes" id="UP000288805">
    <property type="component" value="Unassembled WGS sequence"/>
</dbReference>
<dbReference type="AlphaFoldDB" id="A0A438JIN0"/>
<evidence type="ECO:0000313" key="1">
    <source>
        <dbReference type="EMBL" id="RVX08813.1"/>
    </source>
</evidence>
<reference evidence="1 2" key="1">
    <citation type="journal article" date="2018" name="PLoS Genet.">
        <title>Population sequencing reveals clonal diversity and ancestral inbreeding in the grapevine cultivar Chardonnay.</title>
        <authorList>
            <person name="Roach M.J."/>
            <person name="Johnson D.L."/>
            <person name="Bohlmann J."/>
            <person name="van Vuuren H.J."/>
            <person name="Jones S.J."/>
            <person name="Pretorius I.S."/>
            <person name="Schmidt S.A."/>
            <person name="Borneman A.R."/>
        </authorList>
    </citation>
    <scope>NUCLEOTIDE SEQUENCE [LARGE SCALE GENOMIC DNA]</scope>
    <source>
        <strain evidence="2">cv. Chardonnay</strain>
        <tissue evidence="1">Leaf</tissue>
    </source>
</reference>
<gene>
    <name evidence="1" type="ORF">CK203_011016</name>
</gene>